<dbReference type="PANTHER" id="PTHR34818:SF1">
    <property type="entry name" value="PROTEIN BLI-3"/>
    <property type="match status" value="1"/>
</dbReference>
<feature type="domain" description="General stress protein FMN-binding split barrel" evidence="1">
    <location>
        <begin position="9"/>
        <end position="144"/>
    </location>
</feature>
<name>A0A437J753_9SPHN</name>
<organism evidence="2 3">
    <name type="scientific">Sphingobium algorifonticola</name>
    <dbReference type="NCBI Taxonomy" id="2008318"/>
    <lineage>
        <taxon>Bacteria</taxon>
        <taxon>Pseudomonadati</taxon>
        <taxon>Pseudomonadota</taxon>
        <taxon>Alphaproteobacteria</taxon>
        <taxon>Sphingomonadales</taxon>
        <taxon>Sphingomonadaceae</taxon>
        <taxon>Sphingobium</taxon>
    </lineage>
</organism>
<dbReference type="AlphaFoldDB" id="A0A437J753"/>
<dbReference type="Gene3D" id="2.30.110.10">
    <property type="entry name" value="Electron Transport, Fmn-binding Protein, Chain A"/>
    <property type="match status" value="1"/>
</dbReference>
<proteinExistence type="predicted"/>
<dbReference type="SUPFAM" id="SSF50475">
    <property type="entry name" value="FMN-binding split barrel"/>
    <property type="match status" value="1"/>
</dbReference>
<accession>A0A437J753</accession>
<reference evidence="2 3" key="1">
    <citation type="submission" date="2019-01" db="EMBL/GenBank/DDBJ databases">
        <authorList>
            <person name="Chen W.-M."/>
        </authorList>
    </citation>
    <scope>NUCLEOTIDE SEQUENCE [LARGE SCALE GENOMIC DNA]</scope>
    <source>
        <strain evidence="2 3">TLA-22</strain>
    </source>
</reference>
<dbReference type="InterPro" id="IPR012349">
    <property type="entry name" value="Split_barrel_FMN-bd"/>
</dbReference>
<evidence type="ECO:0000313" key="2">
    <source>
        <dbReference type="EMBL" id="RVT40980.1"/>
    </source>
</evidence>
<dbReference type="Pfam" id="PF16242">
    <property type="entry name" value="Pyrid_ox_like"/>
    <property type="match status" value="1"/>
</dbReference>
<gene>
    <name evidence="2" type="ORF">ENE74_11030</name>
</gene>
<dbReference type="EMBL" id="RZUL01000003">
    <property type="protein sequence ID" value="RVT40980.1"/>
    <property type="molecule type" value="Genomic_DNA"/>
</dbReference>
<dbReference type="PANTHER" id="PTHR34818">
    <property type="entry name" value="PROTEIN BLI-3"/>
    <property type="match status" value="1"/>
</dbReference>
<protein>
    <submittedName>
        <fullName evidence="2">General stress protein</fullName>
    </submittedName>
</protein>
<dbReference type="RefSeq" id="WP_127690979.1">
    <property type="nucleotide sequence ID" value="NZ_RZUL01000003.1"/>
</dbReference>
<dbReference type="Proteomes" id="UP000282977">
    <property type="component" value="Unassembled WGS sequence"/>
</dbReference>
<evidence type="ECO:0000259" key="1">
    <source>
        <dbReference type="Pfam" id="PF16242"/>
    </source>
</evidence>
<dbReference type="InterPro" id="IPR038725">
    <property type="entry name" value="YdaG_split_barrel_FMN-bd"/>
</dbReference>
<dbReference type="InterPro" id="IPR052917">
    <property type="entry name" value="Stress-Dev_Protein"/>
</dbReference>
<comment type="caution">
    <text evidence="2">The sequence shown here is derived from an EMBL/GenBank/DDBJ whole genome shotgun (WGS) entry which is preliminary data.</text>
</comment>
<keyword evidence="3" id="KW-1185">Reference proteome</keyword>
<dbReference type="OrthoDB" id="1432662at2"/>
<sequence>MTDTNMIKDKFWTALADSPFLMVGLTGAHAADGTGHQHSVPMTAQLDRDADSAFWFYTSRDNRLASGGPAMAQFAGKDHHLFACISGNLVEETDARVIDAHWSKDVAAWYEGGRDDPNLLMLRFDLGDAEIWSADISLKGMFKLLIGGDVKSEMKGQHAELQL</sequence>
<evidence type="ECO:0000313" key="3">
    <source>
        <dbReference type="Proteomes" id="UP000282977"/>
    </source>
</evidence>